<sequence>MEDCYRQHMEDRDHVAEFSTSLCEDIFDLTSLFSTTQTDQSGLPFDNSTLAGKKRPRGSDDGDVEAPQGYFGENEDLEAFRLLVPELFPHCPSLDNRRPVNFIENPFFEDHLAIVERHPHLRPTSQMNTGVVINGYLKFVLILQNGLDTLAICGGRTLLPKTNAWLDLGSVIDSHECARHAALAFSAGYMLDYIPSERLRIRANFHYKRASELLALALNDLNIYQVGKEDGVITALHLLWSDDIVQWELREPKTVRPRWRRGTRTATAILDATDPGYRYWKPENVQITSIRRSNANMCAYAEICALPVTRLFVTEIDKLYPWLLEGSEEDVRQIHGGTGVSPKVLHIYAQITQLSARIAELPDSPILPHAADALMRRLENFRQTSELSRGHETTAQLLESCILDERGLVHCATKVTELTAETWVQAAKIYLCCRFFRSVHTFIISPCSPHRTR</sequence>
<keyword evidence="4" id="KW-1185">Reference proteome</keyword>
<dbReference type="InterPro" id="IPR021858">
    <property type="entry name" value="Fun_TF"/>
</dbReference>
<dbReference type="OrthoDB" id="4714810at2759"/>
<organism evidence="3 4">
    <name type="scientific">Clonostachys byssicola</name>
    <dbReference type="NCBI Taxonomy" id="160290"/>
    <lineage>
        <taxon>Eukaryota</taxon>
        <taxon>Fungi</taxon>
        <taxon>Dikarya</taxon>
        <taxon>Ascomycota</taxon>
        <taxon>Pezizomycotina</taxon>
        <taxon>Sordariomycetes</taxon>
        <taxon>Hypocreomycetidae</taxon>
        <taxon>Hypocreales</taxon>
        <taxon>Bionectriaceae</taxon>
        <taxon>Clonostachys</taxon>
    </lineage>
</organism>
<feature type="region of interest" description="Disordered" evidence="2">
    <location>
        <begin position="38"/>
        <end position="67"/>
    </location>
</feature>
<protein>
    <submittedName>
        <fullName evidence="3">Uncharacterized protein</fullName>
    </submittedName>
</protein>
<dbReference type="EMBL" id="CABFNO020001555">
    <property type="protein sequence ID" value="CAH0000683.1"/>
    <property type="molecule type" value="Genomic_DNA"/>
</dbReference>
<accession>A0A9N9UV97</accession>
<keyword evidence="1" id="KW-0539">Nucleus</keyword>
<reference evidence="3" key="1">
    <citation type="submission" date="2021-10" db="EMBL/GenBank/DDBJ databases">
        <authorList>
            <person name="Piombo E."/>
        </authorList>
    </citation>
    <scope>NUCLEOTIDE SEQUENCE</scope>
</reference>
<dbReference type="AlphaFoldDB" id="A0A9N9UV97"/>
<gene>
    <name evidence="3" type="ORF">CBYS24578_00017643</name>
</gene>
<evidence type="ECO:0000256" key="2">
    <source>
        <dbReference type="SAM" id="MobiDB-lite"/>
    </source>
</evidence>
<proteinExistence type="predicted"/>
<feature type="compositionally biased region" description="Polar residues" evidence="2">
    <location>
        <begin position="38"/>
        <end position="50"/>
    </location>
</feature>
<comment type="caution">
    <text evidence="3">The sequence shown here is derived from an EMBL/GenBank/DDBJ whole genome shotgun (WGS) entry which is preliminary data.</text>
</comment>
<evidence type="ECO:0000256" key="1">
    <source>
        <dbReference type="ARBA" id="ARBA00023242"/>
    </source>
</evidence>
<name>A0A9N9UV97_9HYPO</name>
<dbReference type="Pfam" id="PF11951">
    <property type="entry name" value="Fungal_trans_2"/>
    <property type="match status" value="1"/>
</dbReference>
<dbReference type="Proteomes" id="UP000754883">
    <property type="component" value="Unassembled WGS sequence"/>
</dbReference>
<evidence type="ECO:0000313" key="3">
    <source>
        <dbReference type="EMBL" id="CAH0000683.1"/>
    </source>
</evidence>
<evidence type="ECO:0000313" key="4">
    <source>
        <dbReference type="Proteomes" id="UP000754883"/>
    </source>
</evidence>